<dbReference type="PANTHER" id="PTHR33308">
    <property type="entry name" value="PEPTIDOGLYCAN HYDROLASE FLGJ"/>
    <property type="match status" value="1"/>
</dbReference>
<dbReference type="InterPro" id="IPR051056">
    <property type="entry name" value="Glycosyl_Hydrolase_73"/>
</dbReference>
<dbReference type="STRING" id="701521.PECL_1271"/>
<dbReference type="Gene3D" id="4.10.80.30">
    <property type="entry name" value="DNA polymerase, domain 6"/>
    <property type="match status" value="1"/>
</dbReference>
<evidence type="ECO:0000256" key="1">
    <source>
        <dbReference type="ARBA" id="ARBA00010266"/>
    </source>
</evidence>
<reference evidence="5 6" key="1">
    <citation type="journal article" date="2012" name="J. Bacteriol.">
        <title>Complete Genome Sequence of the Beer Spoilage Organism Pediococcus claussenii ATCC BAA-344T.</title>
        <authorList>
            <person name="Pittet V."/>
            <person name="Abegunde T."/>
            <person name="Marfleet T."/>
            <person name="Haakensen M."/>
            <person name="Morrow K."/>
            <person name="Jayaprakash T."/>
            <person name="Schroeder K."/>
            <person name="Trost B."/>
            <person name="Byrns S."/>
            <person name="Bergsveinson J."/>
            <person name="Kusalik A."/>
            <person name="Ziola B."/>
        </authorList>
    </citation>
    <scope>NUCLEOTIDE SEQUENCE [LARGE SCALE GENOMIC DNA]</scope>
    <source>
        <strain evidence="5 6">ATCC BAA-344</strain>
    </source>
</reference>
<dbReference type="HOGENOM" id="CLU_013771_0_0_9"/>
<proteinExistence type="inferred from homology"/>
<evidence type="ECO:0000256" key="3">
    <source>
        <dbReference type="SAM" id="Phobius"/>
    </source>
</evidence>
<evidence type="ECO:0000313" key="6">
    <source>
        <dbReference type="Proteomes" id="UP000005444"/>
    </source>
</evidence>
<dbReference type="GO" id="GO:0004040">
    <property type="term" value="F:amidase activity"/>
    <property type="evidence" value="ECO:0007669"/>
    <property type="project" value="InterPro"/>
</dbReference>
<dbReference type="Gene3D" id="1.10.530.10">
    <property type="match status" value="1"/>
</dbReference>
<feature type="transmembrane region" description="Helical" evidence="3">
    <location>
        <begin position="21"/>
        <end position="43"/>
    </location>
</feature>
<dbReference type="AlphaFoldDB" id="G8PE18"/>
<sequence>MAKKKTSKKNNFIYKNGKLQLSQLIGIVLVIGLVLTFAAQFYYDHHGQLPWKETQVDSSVTEQRAFIKKIAPYAQQMQLQYHVLPSITMAQAILESDWGNSTLSQRFNNFYGIKGTNDQPGAVLKTQEFTNGQWETVTARFRSYGSWQESMQAHSLLLVNGTDWNANQYQSVIQARNYKQAAQALYQDGYATDPGYPEKLINLIQKYNLNQYDQ</sequence>
<evidence type="ECO:0000313" key="5">
    <source>
        <dbReference type="EMBL" id="AEV95503.1"/>
    </source>
</evidence>
<dbReference type="eggNOG" id="COG1705">
    <property type="taxonomic scope" value="Bacteria"/>
</dbReference>
<comment type="similarity">
    <text evidence="1">Belongs to the glycosyl hydrolase 73 family.</text>
</comment>
<evidence type="ECO:0000256" key="2">
    <source>
        <dbReference type="ARBA" id="ARBA00022801"/>
    </source>
</evidence>
<dbReference type="KEGG" id="pce:PECL_1271"/>
<name>G8PE18_PEDCP</name>
<keyword evidence="6" id="KW-1185">Reference proteome</keyword>
<keyword evidence="3" id="KW-0472">Membrane</keyword>
<dbReference type="PANTHER" id="PTHR33308:SF10">
    <property type="entry name" value="EXO-GLUCOSAMINIDASE LYTG"/>
    <property type="match status" value="1"/>
</dbReference>
<organism evidence="5 6">
    <name type="scientific">Pediococcus claussenii (strain ATCC BAA-344 / DSM 14800 / JCM 18046 / KCTC 3811 / LMG 21948 / P06)</name>
    <dbReference type="NCBI Taxonomy" id="701521"/>
    <lineage>
        <taxon>Bacteria</taxon>
        <taxon>Bacillati</taxon>
        <taxon>Bacillota</taxon>
        <taxon>Bacilli</taxon>
        <taxon>Lactobacillales</taxon>
        <taxon>Lactobacillaceae</taxon>
        <taxon>Pediococcus</taxon>
    </lineage>
</organism>
<dbReference type="Proteomes" id="UP000005444">
    <property type="component" value="Chromosome"/>
</dbReference>
<dbReference type="RefSeq" id="WP_014215699.1">
    <property type="nucleotide sequence ID" value="NC_016605.1"/>
</dbReference>
<evidence type="ECO:0000259" key="4">
    <source>
        <dbReference type="SMART" id="SM00047"/>
    </source>
</evidence>
<keyword evidence="2" id="KW-0378">Hydrolase</keyword>
<dbReference type="PRINTS" id="PR01002">
    <property type="entry name" value="FLGFLGJ"/>
</dbReference>
<keyword evidence="3" id="KW-0812">Transmembrane</keyword>
<dbReference type="PATRIC" id="fig|701521.8.peg.1183"/>
<feature type="domain" description="Mannosyl-glycoprotein endo-beta-N-acetylglucosamidase-like" evidence="4">
    <location>
        <begin position="55"/>
        <end position="213"/>
    </location>
</feature>
<dbReference type="EMBL" id="CP003137">
    <property type="protein sequence ID" value="AEV95503.1"/>
    <property type="molecule type" value="Genomic_DNA"/>
</dbReference>
<gene>
    <name evidence="5" type="ordered locus">PECL_1271</name>
</gene>
<keyword evidence="3" id="KW-1133">Transmembrane helix</keyword>
<protein>
    <submittedName>
        <fullName evidence="5">Mannosyl-glycoendo-beta-N-acetylglucosaminidase family protein</fullName>
    </submittedName>
</protein>
<dbReference type="SMART" id="SM00047">
    <property type="entry name" value="LYZ2"/>
    <property type="match status" value="1"/>
</dbReference>
<dbReference type="InterPro" id="IPR002901">
    <property type="entry name" value="MGlyc_endo_b_GlcNAc-like_dom"/>
</dbReference>
<accession>G8PE18</accession>
<dbReference type="Pfam" id="PF01832">
    <property type="entry name" value="Glucosaminidase"/>
    <property type="match status" value="1"/>
</dbReference>